<dbReference type="Proteomes" id="UP001478817">
    <property type="component" value="Unassembled WGS sequence"/>
</dbReference>
<evidence type="ECO:0000313" key="1">
    <source>
        <dbReference type="EMBL" id="MEQ2638558.1"/>
    </source>
</evidence>
<dbReference type="RefSeq" id="WP_349183240.1">
    <property type="nucleotide sequence ID" value="NZ_JBBNGS010000024.1"/>
</dbReference>
<proteinExistence type="predicted"/>
<dbReference type="InterPro" id="IPR009835">
    <property type="entry name" value="SrtB"/>
</dbReference>
<gene>
    <name evidence="1" type="ORF">AAAT05_09435</name>
</gene>
<name>A0ABV1II33_9ACTN</name>
<comment type="caution">
    <text evidence="1">The sequence shown here is derived from an EMBL/GenBank/DDBJ whole genome shotgun (WGS) entry which is preliminary data.</text>
</comment>
<dbReference type="Gene3D" id="2.40.260.10">
    <property type="entry name" value="Sortase"/>
    <property type="match status" value="1"/>
</dbReference>
<protein>
    <submittedName>
        <fullName evidence="1">Class B sortase</fullName>
    </submittedName>
</protein>
<accession>A0ABV1II33</accession>
<dbReference type="SUPFAM" id="SSF63817">
    <property type="entry name" value="Sortase"/>
    <property type="match status" value="1"/>
</dbReference>
<sequence>MAISVGGGRFAWSAPHIDAGYAKGIESPLVIVYGHHMSDGTMFAPLAQYSSRGFAEGHRTIRVFTRDKEIGLEVFAVDVVDASSEGKRTDFTDAVALDSYLGGKLSRCEVVLEEPSNVAQA</sequence>
<dbReference type="EMBL" id="JBBNGS010000024">
    <property type="protein sequence ID" value="MEQ2638558.1"/>
    <property type="molecule type" value="Genomic_DNA"/>
</dbReference>
<keyword evidence="2" id="KW-1185">Reference proteome</keyword>
<organism evidence="1 2">
    <name type="scientific">Paratractidigestivibacter faecalis</name>
    <dbReference type="NCBI Taxonomy" id="2292441"/>
    <lineage>
        <taxon>Bacteria</taxon>
        <taxon>Bacillati</taxon>
        <taxon>Actinomycetota</taxon>
        <taxon>Coriobacteriia</taxon>
        <taxon>Coriobacteriales</taxon>
        <taxon>Atopobiaceae</taxon>
        <taxon>Paratractidigestivibacter</taxon>
    </lineage>
</organism>
<dbReference type="CDD" id="cd05826">
    <property type="entry name" value="Sortase_B"/>
    <property type="match status" value="1"/>
</dbReference>
<dbReference type="InterPro" id="IPR023365">
    <property type="entry name" value="Sortase_dom-sf"/>
</dbReference>
<reference evidence="1 2" key="1">
    <citation type="submission" date="2024-04" db="EMBL/GenBank/DDBJ databases">
        <title>Human intestinal bacterial collection.</title>
        <authorList>
            <person name="Pauvert C."/>
            <person name="Hitch T.C.A."/>
            <person name="Clavel T."/>
        </authorList>
    </citation>
    <scope>NUCLEOTIDE SEQUENCE [LARGE SCALE GENOMIC DNA]</scope>
    <source>
        <strain evidence="1 2">CLA-AA-H197</strain>
    </source>
</reference>
<evidence type="ECO:0000313" key="2">
    <source>
        <dbReference type="Proteomes" id="UP001478817"/>
    </source>
</evidence>